<feature type="domain" description="Death" evidence="2">
    <location>
        <begin position="368"/>
        <end position="433"/>
    </location>
</feature>
<accession>A0ABM0MAY0</accession>
<evidence type="ECO:0000259" key="2">
    <source>
        <dbReference type="PROSITE" id="PS50017"/>
    </source>
</evidence>
<dbReference type="InterPro" id="IPR000157">
    <property type="entry name" value="TIR_dom"/>
</dbReference>
<dbReference type="InterPro" id="IPR011029">
    <property type="entry name" value="DEATH-like_dom_sf"/>
</dbReference>
<evidence type="ECO:0000256" key="1">
    <source>
        <dbReference type="SAM" id="MobiDB-lite"/>
    </source>
</evidence>
<dbReference type="InterPro" id="IPR000488">
    <property type="entry name" value="Death_dom"/>
</dbReference>
<dbReference type="Gene3D" id="1.10.533.10">
    <property type="entry name" value="Death Domain, Fas"/>
    <property type="match status" value="1"/>
</dbReference>
<proteinExistence type="predicted"/>
<dbReference type="PANTHER" id="PTHR47508:SF1">
    <property type="entry name" value="NON-SPECIFIC SERINE_THREONINE PROTEIN KINASE"/>
    <property type="match status" value="1"/>
</dbReference>
<evidence type="ECO:0000313" key="4">
    <source>
        <dbReference type="RefSeq" id="XP_006817171.1"/>
    </source>
</evidence>
<keyword evidence="3" id="KW-1185">Reference proteome</keyword>
<dbReference type="Pfam" id="PF13676">
    <property type="entry name" value="TIR_2"/>
    <property type="match status" value="2"/>
</dbReference>
<reference evidence="4" key="1">
    <citation type="submission" date="2025-08" db="UniProtKB">
        <authorList>
            <consortium name="RefSeq"/>
        </authorList>
    </citation>
    <scope>IDENTIFICATION</scope>
    <source>
        <tissue evidence="4">Testes</tissue>
    </source>
</reference>
<sequence>MEYCGNPMEYCGNPMEYCGNPMEYCGNPMEYCGHPMEYCGNPMEYCGNPMEYCGNPMEYCGNPMEYCCNPMEYCGNSMENCGNPMEYCGNPMEYCGNPMEYRGNPIEYCGNPMEYCCNPMEYCGNPMEYCGNLMEYCDSNKLLPYFKFLVADFNDSLVSSASLPCLAILSDHYPDMFCEFIDKLSMIVERQPYHVHYVDKIFTNVANLNEKEARRILTNCLVQFKAVDESYYPAVFTCIKEIGVKYPKVLTNYSSAIQALGSTNGTQNYVQCLLNFLDGTSSEPDFYKIKERSQPNSAVSRIKHQSPETRQSHEVNNKPIIIKKTVPVNPQKVQSKVNKPEKTNKGVTTAPEWCNKLSSLLNKPSDSDWRFLAVYLGYASDNIKLLSEMDNPSLCLFNDWYTSHKGREATYAVYKALQVIGRNDCMQTIDSSIPPKDPLIPENEKLIDICISYHTDDQVDANVLKFHLELAGFQCWMFTGTTLHLDTLYHVVDEAMRSADVVLCMCSRVYVNSRTCCKQANLAQQLNKPIIPVIIGPLSWPPPGPMSAIYCQFPCVQLYEFSANNQSGRKYWPHSNFVDLLAKICYHTSPNVDKITKEEYRNWIHNIESFPENSEKTSNADVFISYEWSQIEEAMVLYSVLIKFGFTCWLDVLNLGAKPIINKVDRVIRVAKVMICLLTPQYAQSTNCCREVTLATVLKLPIIPLVMEKMFWPPRGPASTTFTQLPYIDFTLEESELFYRGKKLQELYNHLKEIVPSKVVERCHEFLFTSETEFCDFSSGEVLDDFESTDDIAECGSANEEDIGESGVNNVAIGIVNDSVGGKRTETNNHDVQIDLKNGTNQDERMLTVSDENMVQNKSVMKQSQEENNLKERKVSNGLNYMNNENTNHYTSDTPQILTLEITNKEEITKPVLHQELVETDISEIPLKDMDDGKKSAVCVLL</sequence>
<dbReference type="Gene3D" id="3.40.50.10140">
    <property type="entry name" value="Toll/interleukin-1 receptor homology (TIR) domain"/>
    <property type="match status" value="2"/>
</dbReference>
<organism evidence="3 4">
    <name type="scientific">Saccoglossus kowalevskii</name>
    <name type="common">Acorn worm</name>
    <dbReference type="NCBI Taxonomy" id="10224"/>
    <lineage>
        <taxon>Eukaryota</taxon>
        <taxon>Metazoa</taxon>
        <taxon>Hemichordata</taxon>
        <taxon>Enteropneusta</taxon>
        <taxon>Harrimaniidae</taxon>
        <taxon>Saccoglossus</taxon>
    </lineage>
</organism>
<dbReference type="GeneID" id="102803728"/>
<dbReference type="PROSITE" id="PS50017">
    <property type="entry name" value="DEATH_DOMAIN"/>
    <property type="match status" value="1"/>
</dbReference>
<protein>
    <submittedName>
        <fullName evidence="4">Uncharacterized protein LOC102803728</fullName>
    </submittedName>
</protein>
<dbReference type="SUPFAM" id="SSF52200">
    <property type="entry name" value="Toll/Interleukin receptor TIR domain"/>
    <property type="match status" value="2"/>
</dbReference>
<name>A0ABM0MAY0_SACKO</name>
<feature type="region of interest" description="Disordered" evidence="1">
    <location>
        <begin position="293"/>
        <end position="316"/>
    </location>
</feature>
<dbReference type="InterPro" id="IPR035897">
    <property type="entry name" value="Toll_tir_struct_dom_sf"/>
</dbReference>
<dbReference type="SUPFAM" id="SSF47986">
    <property type="entry name" value="DEATH domain"/>
    <property type="match status" value="1"/>
</dbReference>
<feature type="compositionally biased region" description="Basic and acidic residues" evidence="1">
    <location>
        <begin position="305"/>
        <end position="316"/>
    </location>
</feature>
<gene>
    <name evidence="4" type="primary">LOC102803728</name>
</gene>
<dbReference type="Proteomes" id="UP000694865">
    <property type="component" value="Unplaced"/>
</dbReference>
<dbReference type="PANTHER" id="PTHR47508">
    <property type="entry name" value="SAM DOMAIN-CONTAINING PROTEIN-RELATED"/>
    <property type="match status" value="1"/>
</dbReference>
<dbReference type="RefSeq" id="XP_006817171.1">
    <property type="nucleotide sequence ID" value="XM_006817108.1"/>
</dbReference>
<evidence type="ECO:0000313" key="3">
    <source>
        <dbReference type="Proteomes" id="UP000694865"/>
    </source>
</evidence>
<dbReference type="Pfam" id="PF00531">
    <property type="entry name" value="Death"/>
    <property type="match status" value="1"/>
</dbReference>